<comment type="caution">
    <text evidence="10">The sequence shown here is derived from an EMBL/GenBank/DDBJ whole genome shotgun (WGS) entry which is preliminary data.</text>
</comment>
<feature type="transmembrane region" description="Helical" evidence="8">
    <location>
        <begin position="12"/>
        <end position="36"/>
    </location>
</feature>
<dbReference type="EMBL" id="JAMFTS010000002">
    <property type="protein sequence ID" value="KAJ4799062.1"/>
    <property type="molecule type" value="Genomic_DNA"/>
</dbReference>
<evidence type="ECO:0000259" key="9">
    <source>
        <dbReference type="PROSITE" id="PS50929"/>
    </source>
</evidence>
<gene>
    <name evidence="10" type="ORF">LUZ62_050308</name>
</gene>
<keyword evidence="11" id="KW-1185">Reference proteome</keyword>
<dbReference type="AlphaFoldDB" id="A0AAV8G729"/>
<dbReference type="CDD" id="cd18577">
    <property type="entry name" value="ABC_6TM_Pgp_ABCB1_D1_like"/>
    <property type="match status" value="1"/>
</dbReference>
<keyword evidence="4" id="KW-0677">Repeat</keyword>
<dbReference type="GO" id="GO:0140359">
    <property type="term" value="F:ABC-type transporter activity"/>
    <property type="evidence" value="ECO:0007669"/>
    <property type="project" value="InterPro"/>
</dbReference>
<reference evidence="10" key="1">
    <citation type="submission" date="2022-08" db="EMBL/GenBank/DDBJ databases">
        <authorList>
            <person name="Marques A."/>
        </authorList>
    </citation>
    <scope>NUCLEOTIDE SEQUENCE</scope>
    <source>
        <strain evidence="10">RhyPub2mFocal</strain>
        <tissue evidence="10">Leaves</tissue>
    </source>
</reference>
<dbReference type="InterPro" id="IPR011527">
    <property type="entry name" value="ABC1_TM_dom"/>
</dbReference>
<accession>A0AAV8G729</accession>
<evidence type="ECO:0000256" key="5">
    <source>
        <dbReference type="ARBA" id="ARBA00022989"/>
    </source>
</evidence>
<feature type="domain" description="ABC transmembrane type-1" evidence="9">
    <location>
        <begin position="155"/>
        <end position="258"/>
    </location>
</feature>
<keyword evidence="6 8" id="KW-0472">Membrane</keyword>
<keyword evidence="2" id="KW-0813">Transport</keyword>
<name>A0AAV8G729_9POAL</name>
<dbReference type="SUPFAM" id="SSF90123">
    <property type="entry name" value="ABC transporter transmembrane region"/>
    <property type="match status" value="2"/>
</dbReference>
<dbReference type="GO" id="GO:0005524">
    <property type="term" value="F:ATP binding"/>
    <property type="evidence" value="ECO:0007669"/>
    <property type="project" value="InterPro"/>
</dbReference>
<dbReference type="PANTHER" id="PTHR45136">
    <property type="entry name" value="ABC TRANSPORTER DOMAIN-CONTAINING PROTEIN"/>
    <property type="match status" value="1"/>
</dbReference>
<dbReference type="Proteomes" id="UP001140206">
    <property type="component" value="Chromosome 2"/>
</dbReference>
<evidence type="ECO:0000256" key="7">
    <source>
        <dbReference type="ARBA" id="ARBA00023180"/>
    </source>
</evidence>
<sequence length="350" mass="38009">MHADTVDVIFMVFGFIGAVGDGLSTPLLLVLISHFFNEIGNGPNAVVQFTAKINMIARNLLFLALGSLVMGFLEGYFWARTAERQASTMRATYLKAVLRQDVEYFDLKVGSTNEVIASVSSDSLIIQDVLSEKDIHGNFTKDQARPQEYHKAGIIVEQAISSVRTVYSFVAEEQTMTKFSKTLEFSVKLGLKQGLAKGLAIGSNGITFTIYAFEVWYGSHLVIYHGATGGTVYAVAAAAVLGGLALGSALSNIKYLAEGGSAGVRILEVIQRVPKIDSESTEGEVLQNVSGEVEFKSIEFAYPSRLENPIFVNFNLRVPAGRTVALAGSSGSGKSTVIRREARYYWMELT</sequence>
<proteinExistence type="inferred from homology"/>
<dbReference type="Gene3D" id="1.20.1560.10">
    <property type="entry name" value="ABC transporter type 1, transmembrane domain"/>
    <property type="match status" value="2"/>
</dbReference>
<dbReference type="PANTHER" id="PTHR45136:SF2">
    <property type="entry name" value="ABC TRANSPORTER DOMAIN-CONTAINING PROTEIN"/>
    <property type="match status" value="1"/>
</dbReference>
<dbReference type="PROSITE" id="PS50929">
    <property type="entry name" value="ABC_TM1F"/>
    <property type="match status" value="2"/>
</dbReference>
<feature type="transmembrane region" description="Helical" evidence="8">
    <location>
        <begin position="56"/>
        <end position="79"/>
    </location>
</feature>
<evidence type="ECO:0000256" key="8">
    <source>
        <dbReference type="SAM" id="Phobius"/>
    </source>
</evidence>
<evidence type="ECO:0000256" key="2">
    <source>
        <dbReference type="ARBA" id="ARBA00022448"/>
    </source>
</evidence>
<dbReference type="GO" id="GO:0016020">
    <property type="term" value="C:membrane"/>
    <property type="evidence" value="ECO:0007669"/>
    <property type="project" value="InterPro"/>
</dbReference>
<evidence type="ECO:0000256" key="4">
    <source>
        <dbReference type="ARBA" id="ARBA00022737"/>
    </source>
</evidence>
<feature type="transmembrane region" description="Helical" evidence="8">
    <location>
        <begin position="198"/>
        <end position="217"/>
    </location>
</feature>
<dbReference type="Gene3D" id="3.40.50.300">
    <property type="entry name" value="P-loop containing nucleotide triphosphate hydrolases"/>
    <property type="match status" value="1"/>
</dbReference>
<dbReference type="Pfam" id="PF00664">
    <property type="entry name" value="ABC_membrane"/>
    <property type="match status" value="2"/>
</dbReference>
<keyword evidence="3 8" id="KW-0812">Transmembrane</keyword>
<comment type="similarity">
    <text evidence="1">Belongs to the ABC transporter superfamily. ABCB family. Multidrug resistance exporter (TC 3.A.1.201) subfamily.</text>
</comment>
<evidence type="ECO:0000256" key="3">
    <source>
        <dbReference type="ARBA" id="ARBA00022692"/>
    </source>
</evidence>
<evidence type="ECO:0000256" key="1">
    <source>
        <dbReference type="ARBA" id="ARBA00007577"/>
    </source>
</evidence>
<feature type="transmembrane region" description="Helical" evidence="8">
    <location>
        <begin position="223"/>
        <end position="246"/>
    </location>
</feature>
<keyword evidence="7" id="KW-0325">Glycoprotein</keyword>
<protein>
    <submittedName>
        <fullName evidence="10">ABC transporter family protein</fullName>
    </submittedName>
</protein>
<evidence type="ECO:0000313" key="11">
    <source>
        <dbReference type="Proteomes" id="UP001140206"/>
    </source>
</evidence>
<evidence type="ECO:0000256" key="6">
    <source>
        <dbReference type="ARBA" id="ARBA00023136"/>
    </source>
</evidence>
<dbReference type="InterPro" id="IPR036640">
    <property type="entry name" value="ABC1_TM_sf"/>
</dbReference>
<keyword evidence="5 8" id="KW-1133">Transmembrane helix</keyword>
<dbReference type="InterPro" id="IPR027417">
    <property type="entry name" value="P-loop_NTPase"/>
</dbReference>
<organism evidence="10 11">
    <name type="scientific">Rhynchospora pubera</name>
    <dbReference type="NCBI Taxonomy" id="906938"/>
    <lineage>
        <taxon>Eukaryota</taxon>
        <taxon>Viridiplantae</taxon>
        <taxon>Streptophyta</taxon>
        <taxon>Embryophyta</taxon>
        <taxon>Tracheophyta</taxon>
        <taxon>Spermatophyta</taxon>
        <taxon>Magnoliopsida</taxon>
        <taxon>Liliopsida</taxon>
        <taxon>Poales</taxon>
        <taxon>Cyperaceae</taxon>
        <taxon>Cyperoideae</taxon>
        <taxon>Rhynchosporeae</taxon>
        <taxon>Rhynchospora</taxon>
    </lineage>
</organism>
<dbReference type="SUPFAM" id="SSF52540">
    <property type="entry name" value="P-loop containing nucleoside triphosphate hydrolases"/>
    <property type="match status" value="1"/>
</dbReference>
<feature type="domain" description="ABC transmembrane type-1" evidence="9">
    <location>
        <begin position="12"/>
        <end position="132"/>
    </location>
</feature>
<evidence type="ECO:0000313" key="10">
    <source>
        <dbReference type="EMBL" id="KAJ4799062.1"/>
    </source>
</evidence>